<feature type="transmembrane region" description="Helical" evidence="17">
    <location>
        <begin position="103"/>
        <end position="124"/>
    </location>
</feature>
<feature type="transmembrane region" description="Helical" evidence="17">
    <location>
        <begin position="130"/>
        <end position="147"/>
    </location>
</feature>
<reference evidence="19" key="1">
    <citation type="submission" date="2019-10" db="EMBL/GenBank/DDBJ databases">
        <title>Short sand fly seasons in Tbilisi, Georgia, hinder development of host immunity to saliva of the visceral leishmaniasis vector Phlebotomus kandelakii.</title>
        <authorList>
            <person name="Oliveira F."/>
            <person name="Giorgobiani E."/>
            <person name="Guimaraes-Costa A.B."/>
            <person name="Abdeladhim M."/>
            <person name="Oristian J."/>
            <person name="Tskhvaradze L."/>
            <person name="Tsertsvadze N."/>
            <person name="Zakalashvili M."/>
            <person name="Valenzuela J.G."/>
            <person name="Kamhawi S."/>
        </authorList>
    </citation>
    <scope>NUCLEOTIDE SEQUENCE</scope>
    <source>
        <strain evidence="19">Wild-capture in Tbilisi</strain>
        <tissue evidence="19">Salivary glands</tissue>
    </source>
</reference>
<dbReference type="PANTHER" id="PTHR44227:SF3">
    <property type="entry name" value="PROTEIN O-MANNOSYL-TRANSFERASE TMTC4"/>
    <property type="match status" value="1"/>
</dbReference>
<evidence type="ECO:0000256" key="14">
    <source>
        <dbReference type="ARBA" id="ARBA00045085"/>
    </source>
</evidence>
<evidence type="ECO:0000256" key="5">
    <source>
        <dbReference type="ARBA" id="ARBA00007882"/>
    </source>
</evidence>
<evidence type="ECO:0000256" key="17">
    <source>
        <dbReference type="SAM" id="Phobius"/>
    </source>
</evidence>
<dbReference type="UniPathway" id="UPA00378"/>
<dbReference type="GO" id="GO:0005783">
    <property type="term" value="C:endoplasmic reticulum"/>
    <property type="evidence" value="ECO:0007669"/>
    <property type="project" value="UniProtKB-SubCell"/>
</dbReference>
<keyword evidence="11" id="KW-0256">Endoplasmic reticulum</keyword>
<name>A0A6B2EFB9_9DIPT</name>
<evidence type="ECO:0000256" key="4">
    <source>
        <dbReference type="ARBA" id="ARBA00004922"/>
    </source>
</evidence>
<keyword evidence="12 17" id="KW-1133">Transmembrane helix</keyword>
<dbReference type="Pfam" id="PF13432">
    <property type="entry name" value="TPR_16"/>
    <property type="match status" value="2"/>
</dbReference>
<feature type="transmembrane region" description="Helical" evidence="17">
    <location>
        <begin position="159"/>
        <end position="177"/>
    </location>
</feature>
<dbReference type="PROSITE" id="PS50005">
    <property type="entry name" value="TPR"/>
    <property type="match status" value="6"/>
</dbReference>
<feature type="repeat" description="TPR" evidence="16">
    <location>
        <begin position="621"/>
        <end position="654"/>
    </location>
</feature>
<feature type="repeat" description="TPR" evidence="16">
    <location>
        <begin position="553"/>
        <end position="586"/>
    </location>
</feature>
<protein>
    <recommendedName>
        <fullName evidence="6">dolichyl-phosphate-mannose--protein mannosyltransferase</fullName>
        <ecNumber evidence="6">2.4.1.109</ecNumber>
    </recommendedName>
</protein>
<dbReference type="Pfam" id="PF08409">
    <property type="entry name" value="TMTC_DUF1736"/>
    <property type="match status" value="1"/>
</dbReference>
<evidence type="ECO:0000256" key="13">
    <source>
        <dbReference type="ARBA" id="ARBA00023136"/>
    </source>
</evidence>
<feature type="domain" description="DUF1736" evidence="18">
    <location>
        <begin position="268"/>
        <end position="340"/>
    </location>
</feature>
<dbReference type="GO" id="GO:0004169">
    <property type="term" value="F:dolichyl-phosphate-mannose-protein mannosyltransferase activity"/>
    <property type="evidence" value="ECO:0007669"/>
    <property type="project" value="UniProtKB-EC"/>
</dbReference>
<feature type="transmembrane region" description="Helical" evidence="17">
    <location>
        <begin position="12"/>
        <end position="32"/>
    </location>
</feature>
<keyword evidence="7 19" id="KW-0808">Transferase</keyword>
<dbReference type="SUPFAM" id="SSF48452">
    <property type="entry name" value="TPR-like"/>
    <property type="match status" value="1"/>
</dbReference>
<evidence type="ECO:0000256" key="16">
    <source>
        <dbReference type="PROSITE-ProRule" id="PRU00339"/>
    </source>
</evidence>
<comment type="catalytic activity">
    <reaction evidence="14">
        <text>a di-trans,poly-cis-dolichyl beta-D-mannosyl phosphate + L-threonyl-[protein] = 3-O-(alpha-D-mannosyl)-L-threonyl-[protein] + a di-trans,poly-cis-dolichyl phosphate + H(+)</text>
        <dbReference type="Rhea" id="RHEA:53396"/>
        <dbReference type="Rhea" id="RHEA-COMP:11060"/>
        <dbReference type="Rhea" id="RHEA-COMP:13547"/>
        <dbReference type="Rhea" id="RHEA-COMP:19498"/>
        <dbReference type="Rhea" id="RHEA-COMP:19501"/>
        <dbReference type="ChEBI" id="CHEBI:15378"/>
        <dbReference type="ChEBI" id="CHEBI:30013"/>
        <dbReference type="ChEBI" id="CHEBI:57683"/>
        <dbReference type="ChEBI" id="CHEBI:58211"/>
        <dbReference type="ChEBI" id="CHEBI:137323"/>
        <dbReference type="EC" id="2.4.1.109"/>
    </reaction>
</comment>
<evidence type="ECO:0000256" key="15">
    <source>
        <dbReference type="ARBA" id="ARBA00045102"/>
    </source>
</evidence>
<keyword evidence="8 17" id="KW-0812">Transmembrane</keyword>
<dbReference type="EC" id="2.4.1.109" evidence="6"/>
<evidence type="ECO:0000256" key="8">
    <source>
        <dbReference type="ARBA" id="ARBA00022692"/>
    </source>
</evidence>
<dbReference type="SMART" id="SM00028">
    <property type="entry name" value="TPR"/>
    <property type="match status" value="6"/>
</dbReference>
<feature type="repeat" description="TPR" evidence="16">
    <location>
        <begin position="655"/>
        <end position="688"/>
    </location>
</feature>
<feature type="repeat" description="TPR" evidence="16">
    <location>
        <begin position="451"/>
        <end position="484"/>
    </location>
</feature>
<keyword evidence="13 17" id="KW-0472">Membrane</keyword>
<evidence type="ECO:0000256" key="3">
    <source>
        <dbReference type="ARBA" id="ARBA00004240"/>
    </source>
</evidence>
<evidence type="ECO:0000256" key="1">
    <source>
        <dbReference type="ARBA" id="ARBA00003582"/>
    </source>
</evidence>
<evidence type="ECO:0000256" key="2">
    <source>
        <dbReference type="ARBA" id="ARBA00004141"/>
    </source>
</evidence>
<dbReference type="InterPro" id="IPR011990">
    <property type="entry name" value="TPR-like_helical_dom_sf"/>
</dbReference>
<evidence type="ECO:0000256" key="7">
    <source>
        <dbReference type="ARBA" id="ARBA00022679"/>
    </source>
</evidence>
<dbReference type="AlphaFoldDB" id="A0A6B2EFB9"/>
<proteinExistence type="inferred from homology"/>
<accession>A0A6B2EFB9</accession>
<dbReference type="Gene3D" id="1.25.40.10">
    <property type="entry name" value="Tetratricopeptide repeat domain"/>
    <property type="match status" value="1"/>
</dbReference>
<feature type="repeat" description="TPR" evidence="16">
    <location>
        <begin position="519"/>
        <end position="552"/>
    </location>
</feature>
<evidence type="ECO:0000313" key="19">
    <source>
        <dbReference type="EMBL" id="NBJ61006.1"/>
    </source>
</evidence>
<comment type="pathway">
    <text evidence="4">Protein modification; protein glycosylation.</text>
</comment>
<evidence type="ECO:0000256" key="10">
    <source>
        <dbReference type="ARBA" id="ARBA00022803"/>
    </source>
</evidence>
<comment type="function">
    <text evidence="1">Transfers mannosyl residues to the hydroxyl group of serine or threonine residues.</text>
</comment>
<feature type="transmembrane region" description="Helical" evidence="17">
    <location>
        <begin position="354"/>
        <end position="375"/>
    </location>
</feature>
<evidence type="ECO:0000256" key="11">
    <source>
        <dbReference type="ARBA" id="ARBA00022824"/>
    </source>
</evidence>
<comment type="catalytic activity">
    <reaction evidence="15">
        <text>a di-trans,poly-cis-dolichyl beta-D-mannosyl phosphate + L-seryl-[protein] = 3-O-(alpha-D-mannosyl)-L-seryl-[protein] + a di-trans,poly-cis-dolichyl phosphate + H(+)</text>
        <dbReference type="Rhea" id="RHEA:17377"/>
        <dbReference type="Rhea" id="RHEA-COMP:9863"/>
        <dbReference type="Rhea" id="RHEA-COMP:13546"/>
        <dbReference type="Rhea" id="RHEA-COMP:19498"/>
        <dbReference type="Rhea" id="RHEA-COMP:19501"/>
        <dbReference type="ChEBI" id="CHEBI:15378"/>
        <dbReference type="ChEBI" id="CHEBI:29999"/>
        <dbReference type="ChEBI" id="CHEBI:57683"/>
        <dbReference type="ChEBI" id="CHEBI:58211"/>
        <dbReference type="ChEBI" id="CHEBI:137321"/>
        <dbReference type="EC" id="2.4.1.109"/>
    </reaction>
</comment>
<dbReference type="GO" id="GO:0016020">
    <property type="term" value="C:membrane"/>
    <property type="evidence" value="ECO:0007669"/>
    <property type="project" value="UniProtKB-SubCell"/>
</dbReference>
<dbReference type="EMBL" id="GIFK01003303">
    <property type="protein sequence ID" value="NBJ61006.1"/>
    <property type="molecule type" value="Transcribed_RNA"/>
</dbReference>
<feature type="transmembrane region" description="Helical" evidence="17">
    <location>
        <begin position="328"/>
        <end position="348"/>
    </location>
</feature>
<feature type="transmembrane region" description="Helical" evidence="17">
    <location>
        <begin position="189"/>
        <end position="205"/>
    </location>
</feature>
<evidence type="ECO:0000256" key="12">
    <source>
        <dbReference type="ARBA" id="ARBA00022989"/>
    </source>
</evidence>
<evidence type="ECO:0000259" key="18">
    <source>
        <dbReference type="Pfam" id="PF08409"/>
    </source>
</evidence>
<dbReference type="InterPro" id="IPR052346">
    <property type="entry name" value="O-mannosyl-transferase_TMTC"/>
</dbReference>
<evidence type="ECO:0000256" key="9">
    <source>
        <dbReference type="ARBA" id="ARBA00022737"/>
    </source>
</evidence>
<keyword evidence="10 16" id="KW-0802">TPR repeat</keyword>
<dbReference type="GO" id="GO:0030968">
    <property type="term" value="P:endoplasmic reticulum unfolded protein response"/>
    <property type="evidence" value="ECO:0007669"/>
    <property type="project" value="TreeGrafter"/>
</dbReference>
<sequence length="700" mass="80027">MSSTTNQNSPGIVIFSKFILLAVACVICYGCHLDGEFVFDDRVAIVKNWDVTGRASMGDIFRHDFWGFNITDPASHKSYRPLTILTFRLEHSLYGLNVFRMKLVNLVLHVLATWLIVPFWGSIFHSAEDQWVAFGAALMFAIHPIHTEAVSGIVGRAELLVAIVFLASLILYNTQIARKGSSADPGRSLLIYLMFFGLELVGLLLKENGITISLMAVACEVILNTNLLEKLRNWRIPLHFPPSVCFRILLLILSCVVLCIFRFWIMDFRSPSFKVMDNPVAASESFLTKSLSQMYLYALNYWILLCPDWLSFDWALGSVRLVESFLDIRCIPIALFWMLLGALVWSSLVSRQQILSLSLILIPFLPACGVIKVGFVIAERILYIPSLGHCLLISLSVQRLWEFTPRFRKLITISVILCSAIFIARTRIRAHEWTSEELLFTSALRVCPNNAKIHYNIARLATDHDDKERAFKFYHQAIDLFPEYESAIMNLGNLYREIGEFQKAEKLLLRSIELLEEFPAAWMNLGIVQAALKKYSHSLESYQRALKYRKNYPTCLYNMGNLFIEMKNTTMAHQFWSDAITLNPRHGKAWANILALLDNQGRTEEVIRMSAVALQHIPNDPAIFFTRANAFGKMGDFAASEELFLRAIDLRPNYAMYYANLGVLYHRWRKPTKAAVFYRKALTVDPNLRSVRENLSKLNK</sequence>
<dbReference type="InterPro" id="IPR013618">
    <property type="entry name" value="TMTC_DUF1736"/>
</dbReference>
<evidence type="ECO:0000256" key="6">
    <source>
        <dbReference type="ARBA" id="ARBA00012839"/>
    </source>
</evidence>
<feature type="repeat" description="TPR" evidence="16">
    <location>
        <begin position="485"/>
        <end position="518"/>
    </location>
</feature>
<keyword evidence="9" id="KW-0677">Repeat</keyword>
<comment type="similarity">
    <text evidence="5">Belongs to the TMTC family.</text>
</comment>
<dbReference type="PANTHER" id="PTHR44227">
    <property type="match status" value="1"/>
</dbReference>
<dbReference type="InterPro" id="IPR019734">
    <property type="entry name" value="TPR_rpt"/>
</dbReference>
<organism evidence="19">
    <name type="scientific">Phlebotomus kandelakii</name>
    <dbReference type="NCBI Taxonomy" id="1109342"/>
    <lineage>
        <taxon>Eukaryota</taxon>
        <taxon>Metazoa</taxon>
        <taxon>Ecdysozoa</taxon>
        <taxon>Arthropoda</taxon>
        <taxon>Hexapoda</taxon>
        <taxon>Insecta</taxon>
        <taxon>Pterygota</taxon>
        <taxon>Neoptera</taxon>
        <taxon>Endopterygota</taxon>
        <taxon>Diptera</taxon>
        <taxon>Nematocera</taxon>
        <taxon>Psychodoidea</taxon>
        <taxon>Psychodidae</taxon>
        <taxon>Phlebotomus</taxon>
        <taxon>Larroussius</taxon>
    </lineage>
</organism>
<comment type="subcellular location">
    <subcellularLocation>
        <location evidence="3">Endoplasmic reticulum</location>
    </subcellularLocation>
    <subcellularLocation>
        <location evidence="2">Membrane</location>
        <topology evidence="2">Multi-pass membrane protein</topology>
    </subcellularLocation>
</comment>
<feature type="transmembrane region" description="Helical" evidence="17">
    <location>
        <begin position="244"/>
        <end position="265"/>
    </location>
</feature>